<gene>
    <name evidence="1" type="ORF">PanWU01x14_118530</name>
</gene>
<evidence type="ECO:0000313" key="2">
    <source>
        <dbReference type="Proteomes" id="UP000237105"/>
    </source>
</evidence>
<dbReference type="GO" id="GO:0032259">
    <property type="term" value="P:methylation"/>
    <property type="evidence" value="ECO:0007669"/>
    <property type="project" value="UniProtKB-KW"/>
</dbReference>
<keyword evidence="1" id="KW-0808">Transferase</keyword>
<protein>
    <submittedName>
        <fullName evidence="1">SAM dependent carboxyl methyltransferase</fullName>
    </submittedName>
</protein>
<dbReference type="SUPFAM" id="SSF53335">
    <property type="entry name" value="S-adenosyl-L-methionine-dependent methyltransferases"/>
    <property type="match status" value="1"/>
</dbReference>
<dbReference type="GO" id="GO:0008168">
    <property type="term" value="F:methyltransferase activity"/>
    <property type="evidence" value="ECO:0007669"/>
    <property type="project" value="UniProtKB-KW"/>
</dbReference>
<dbReference type="Pfam" id="PF03492">
    <property type="entry name" value="Methyltransf_7"/>
    <property type="match status" value="1"/>
</dbReference>
<keyword evidence="2" id="KW-1185">Reference proteome</keyword>
<dbReference type="InterPro" id="IPR029063">
    <property type="entry name" value="SAM-dependent_MTases_sf"/>
</dbReference>
<dbReference type="OrthoDB" id="1523883at2759"/>
<comment type="caution">
    <text evidence="1">The sequence shown here is derived from an EMBL/GenBank/DDBJ whole genome shotgun (WGS) entry which is preliminary data.</text>
</comment>
<dbReference type="Gene3D" id="3.40.50.150">
    <property type="entry name" value="Vaccinia Virus protein VP39"/>
    <property type="match status" value="1"/>
</dbReference>
<reference evidence="2" key="1">
    <citation type="submission" date="2016-06" db="EMBL/GenBank/DDBJ databases">
        <title>Parallel loss of symbiosis genes in relatives of nitrogen-fixing non-legume Parasponia.</title>
        <authorList>
            <person name="Van Velzen R."/>
            <person name="Holmer R."/>
            <person name="Bu F."/>
            <person name="Rutten L."/>
            <person name="Van Zeijl A."/>
            <person name="Liu W."/>
            <person name="Santuari L."/>
            <person name="Cao Q."/>
            <person name="Sharma T."/>
            <person name="Shen D."/>
            <person name="Roswanjaya Y."/>
            <person name="Wardhani T."/>
            <person name="Kalhor M.S."/>
            <person name="Jansen J."/>
            <person name="Van den Hoogen J."/>
            <person name="Gungor B."/>
            <person name="Hartog M."/>
            <person name="Hontelez J."/>
            <person name="Verver J."/>
            <person name="Yang W.-C."/>
            <person name="Schijlen E."/>
            <person name="Repin R."/>
            <person name="Schilthuizen M."/>
            <person name="Schranz E."/>
            <person name="Heidstra R."/>
            <person name="Miyata K."/>
            <person name="Fedorova E."/>
            <person name="Kohlen W."/>
            <person name="Bisseling T."/>
            <person name="Smit S."/>
            <person name="Geurts R."/>
        </authorList>
    </citation>
    <scope>NUCLEOTIDE SEQUENCE [LARGE SCALE GENOMIC DNA]</scope>
    <source>
        <strain evidence="2">cv. WU1-14</strain>
    </source>
</reference>
<proteinExistence type="predicted"/>
<accession>A0A2P5CVV6</accession>
<dbReference type="STRING" id="3476.A0A2P5CVV6"/>
<organism evidence="1 2">
    <name type="scientific">Parasponia andersonii</name>
    <name type="common">Sponia andersonii</name>
    <dbReference type="NCBI Taxonomy" id="3476"/>
    <lineage>
        <taxon>Eukaryota</taxon>
        <taxon>Viridiplantae</taxon>
        <taxon>Streptophyta</taxon>
        <taxon>Embryophyta</taxon>
        <taxon>Tracheophyta</taxon>
        <taxon>Spermatophyta</taxon>
        <taxon>Magnoliopsida</taxon>
        <taxon>eudicotyledons</taxon>
        <taxon>Gunneridae</taxon>
        <taxon>Pentapetalae</taxon>
        <taxon>rosids</taxon>
        <taxon>fabids</taxon>
        <taxon>Rosales</taxon>
        <taxon>Cannabaceae</taxon>
        <taxon>Parasponia</taxon>
    </lineage>
</organism>
<sequence length="310" mass="34057">MEVEQVLHMKGGEGNTSYANNSLHPRTIIAMVKPTLEETIEAVYLSTLSPKCLKMADLGCAAGPNTQLVVSQVMDSVRKTCQKLEGYSQPPSLQVFLNDLPGNDFNALFRSLPGCGGNVMEELLGEGSNDFGSCFFAGVPGSFYGRLFPNDSLHFFYSSYALMWISKVPKGLVSEAGEALNKGNLCIAKTSPPEVHKAYFEQFQRDFTLFLKSRAEELVPGGGMVLTILGSLKSNDPLNVWEFIGLKLNDMVLEGSSCSSSPSRFRFLPPPHSFIAIALDLGGECFPFIIMCHLAPRLQCYLPRWRVSFS</sequence>
<dbReference type="InterPro" id="IPR005299">
    <property type="entry name" value="MeTrfase_7"/>
</dbReference>
<name>A0A2P5CVV6_PARAD</name>
<dbReference type="Proteomes" id="UP000237105">
    <property type="component" value="Unassembled WGS sequence"/>
</dbReference>
<evidence type="ECO:0000313" key="1">
    <source>
        <dbReference type="EMBL" id="PON65147.1"/>
    </source>
</evidence>
<dbReference type="AlphaFoldDB" id="A0A2P5CVV6"/>
<dbReference type="PANTHER" id="PTHR31009">
    <property type="entry name" value="S-ADENOSYL-L-METHIONINE:CARBOXYL METHYLTRANSFERASE FAMILY PROTEIN"/>
    <property type="match status" value="1"/>
</dbReference>
<dbReference type="EMBL" id="JXTB01000090">
    <property type="protein sequence ID" value="PON65147.1"/>
    <property type="molecule type" value="Genomic_DNA"/>
</dbReference>
<keyword evidence="1" id="KW-0489">Methyltransferase</keyword>